<dbReference type="EMBL" id="VJZC01000253">
    <property type="protein sequence ID" value="MPY60903.1"/>
    <property type="molecule type" value="Genomic_DNA"/>
</dbReference>
<protein>
    <submittedName>
        <fullName evidence="4">TetR/AcrR family transcriptional regulator</fullName>
    </submittedName>
</protein>
<dbReference type="Proteomes" id="UP000400924">
    <property type="component" value="Unassembled WGS sequence"/>
</dbReference>
<dbReference type="InterPro" id="IPR001647">
    <property type="entry name" value="HTH_TetR"/>
</dbReference>
<evidence type="ECO:0000256" key="2">
    <source>
        <dbReference type="PROSITE-ProRule" id="PRU00335"/>
    </source>
</evidence>
<dbReference type="PANTHER" id="PTHR30055:SF209">
    <property type="entry name" value="POSSIBLE TRANSCRIPTIONAL REGULATORY PROTEIN (PROBABLY TETR-FAMILY)"/>
    <property type="match status" value="1"/>
</dbReference>
<evidence type="ECO:0000259" key="3">
    <source>
        <dbReference type="PROSITE" id="PS50977"/>
    </source>
</evidence>
<name>A0A5N8XN57_9ACTN</name>
<sequence length="220" mass="23711">MTRPQTTRKKRANGMESRQRILDATVEIAGERGYEGTSIAAVSAKCGLPASSIYWHFKDKDDLIAAVIERSFESWLAAVELPGEETGTSLERATAMAVNVAKSLVDAPDFLRLGLMLALERRPTEPRGRTVFLQVRDIANQKIAEVVATLFPDLDEDAVRALTVYAVAGADGLFVHREISGDAVDLVAMFELHAQLVHDAAARMASKAEGSEAAGSGATR</sequence>
<dbReference type="OrthoDB" id="4899232at2"/>
<dbReference type="AlphaFoldDB" id="A0A5N8XN57"/>
<proteinExistence type="predicted"/>
<keyword evidence="5" id="KW-1185">Reference proteome</keyword>
<organism evidence="4 5">
    <name type="scientific">Streptomyces spongiae</name>
    <dbReference type="NCBI Taxonomy" id="565072"/>
    <lineage>
        <taxon>Bacteria</taxon>
        <taxon>Bacillati</taxon>
        <taxon>Actinomycetota</taxon>
        <taxon>Actinomycetes</taxon>
        <taxon>Kitasatosporales</taxon>
        <taxon>Streptomycetaceae</taxon>
        <taxon>Streptomyces</taxon>
    </lineage>
</organism>
<dbReference type="RefSeq" id="WP_152774360.1">
    <property type="nucleotide sequence ID" value="NZ_VJZC01000253.1"/>
</dbReference>
<feature type="domain" description="HTH tetR-type" evidence="3">
    <location>
        <begin position="15"/>
        <end position="75"/>
    </location>
</feature>
<dbReference type="InterPro" id="IPR009057">
    <property type="entry name" value="Homeodomain-like_sf"/>
</dbReference>
<comment type="caution">
    <text evidence="4">The sequence shown here is derived from an EMBL/GenBank/DDBJ whole genome shotgun (WGS) entry which is preliminary data.</text>
</comment>
<keyword evidence="1 2" id="KW-0238">DNA-binding</keyword>
<evidence type="ECO:0000256" key="1">
    <source>
        <dbReference type="ARBA" id="ARBA00023125"/>
    </source>
</evidence>
<dbReference type="PRINTS" id="PR00455">
    <property type="entry name" value="HTHTETR"/>
</dbReference>
<dbReference type="PANTHER" id="PTHR30055">
    <property type="entry name" value="HTH-TYPE TRANSCRIPTIONAL REGULATOR RUTR"/>
    <property type="match status" value="1"/>
</dbReference>
<dbReference type="InterPro" id="IPR050109">
    <property type="entry name" value="HTH-type_TetR-like_transc_reg"/>
</dbReference>
<gene>
    <name evidence="4" type="ORF">FNH08_28290</name>
</gene>
<dbReference type="GO" id="GO:0003700">
    <property type="term" value="F:DNA-binding transcription factor activity"/>
    <property type="evidence" value="ECO:0007669"/>
    <property type="project" value="TreeGrafter"/>
</dbReference>
<dbReference type="GO" id="GO:0000976">
    <property type="term" value="F:transcription cis-regulatory region binding"/>
    <property type="evidence" value="ECO:0007669"/>
    <property type="project" value="TreeGrafter"/>
</dbReference>
<evidence type="ECO:0000313" key="4">
    <source>
        <dbReference type="EMBL" id="MPY60903.1"/>
    </source>
</evidence>
<dbReference type="Gene3D" id="1.10.357.10">
    <property type="entry name" value="Tetracycline Repressor, domain 2"/>
    <property type="match status" value="1"/>
</dbReference>
<accession>A0A5N8XN57</accession>
<evidence type="ECO:0000313" key="5">
    <source>
        <dbReference type="Proteomes" id="UP000400924"/>
    </source>
</evidence>
<dbReference type="Pfam" id="PF00440">
    <property type="entry name" value="TetR_N"/>
    <property type="match status" value="1"/>
</dbReference>
<feature type="DNA-binding region" description="H-T-H motif" evidence="2">
    <location>
        <begin position="38"/>
        <end position="57"/>
    </location>
</feature>
<dbReference type="SUPFAM" id="SSF46689">
    <property type="entry name" value="Homeodomain-like"/>
    <property type="match status" value="1"/>
</dbReference>
<dbReference type="PROSITE" id="PS50977">
    <property type="entry name" value="HTH_TETR_2"/>
    <property type="match status" value="1"/>
</dbReference>
<reference evidence="4 5" key="1">
    <citation type="submission" date="2019-07" db="EMBL/GenBank/DDBJ databases">
        <title>New species of Amycolatopsis and Streptomyces.</title>
        <authorList>
            <person name="Duangmal K."/>
            <person name="Teo W.F.A."/>
            <person name="Lipun K."/>
        </authorList>
    </citation>
    <scope>NUCLEOTIDE SEQUENCE [LARGE SCALE GENOMIC DNA]</scope>
    <source>
        <strain evidence="4 5">NBRC 106415</strain>
    </source>
</reference>